<dbReference type="GO" id="GO:0000981">
    <property type="term" value="F:DNA-binding transcription factor activity, RNA polymerase II-specific"/>
    <property type="evidence" value="ECO:0007669"/>
    <property type="project" value="TreeGrafter"/>
</dbReference>
<dbReference type="GO" id="GO:0003677">
    <property type="term" value="F:DNA binding"/>
    <property type="evidence" value="ECO:0007669"/>
    <property type="project" value="InterPro"/>
</dbReference>
<organism evidence="4 5">
    <name type="scientific">Silurus asotus</name>
    <name type="common">Amur catfish</name>
    <name type="synonym">Parasilurus asotus</name>
    <dbReference type="NCBI Taxonomy" id="30991"/>
    <lineage>
        <taxon>Eukaryota</taxon>
        <taxon>Metazoa</taxon>
        <taxon>Chordata</taxon>
        <taxon>Craniata</taxon>
        <taxon>Vertebrata</taxon>
        <taxon>Euteleostomi</taxon>
        <taxon>Actinopterygii</taxon>
        <taxon>Neopterygii</taxon>
        <taxon>Teleostei</taxon>
        <taxon>Ostariophysi</taxon>
        <taxon>Siluriformes</taxon>
        <taxon>Siluridae</taxon>
        <taxon>Silurus</taxon>
    </lineage>
</organism>
<evidence type="ECO:0000313" key="4">
    <source>
        <dbReference type="EMBL" id="KAI5621766.1"/>
    </source>
</evidence>
<dbReference type="AlphaFoldDB" id="A0AAD5ASP1"/>
<dbReference type="InterPro" id="IPR010919">
    <property type="entry name" value="SAND-like_dom_sf"/>
</dbReference>
<keyword evidence="5" id="KW-1185">Reference proteome</keyword>
<feature type="region of interest" description="Disordered" evidence="2">
    <location>
        <begin position="23"/>
        <end position="103"/>
    </location>
</feature>
<dbReference type="SUPFAM" id="SSF63763">
    <property type="entry name" value="SAND domain-like"/>
    <property type="match status" value="1"/>
</dbReference>
<dbReference type="SMART" id="SM00258">
    <property type="entry name" value="SAND"/>
    <property type="match status" value="1"/>
</dbReference>
<evidence type="ECO:0000256" key="1">
    <source>
        <dbReference type="ARBA" id="ARBA00023117"/>
    </source>
</evidence>
<dbReference type="Pfam" id="PF01342">
    <property type="entry name" value="SAND"/>
    <property type="match status" value="1"/>
</dbReference>
<evidence type="ECO:0000259" key="3">
    <source>
        <dbReference type="PROSITE" id="PS50864"/>
    </source>
</evidence>
<dbReference type="PROSITE" id="PS50864">
    <property type="entry name" value="SAND"/>
    <property type="match status" value="1"/>
</dbReference>
<proteinExistence type="predicted"/>
<dbReference type="Gene3D" id="3.10.390.10">
    <property type="entry name" value="SAND domain-like"/>
    <property type="match status" value="1"/>
</dbReference>
<keyword evidence="1" id="KW-0103">Bromodomain</keyword>
<gene>
    <name evidence="4" type="ORF">C0J50_18823</name>
</gene>
<feature type="compositionally biased region" description="Basic and acidic residues" evidence="2">
    <location>
        <begin position="27"/>
        <end position="45"/>
    </location>
</feature>
<accession>A0AAD5ASP1</accession>
<evidence type="ECO:0000256" key="2">
    <source>
        <dbReference type="SAM" id="MobiDB-lite"/>
    </source>
</evidence>
<dbReference type="GO" id="GO:0005634">
    <property type="term" value="C:nucleus"/>
    <property type="evidence" value="ECO:0007669"/>
    <property type="project" value="TreeGrafter"/>
</dbReference>
<feature type="compositionally biased region" description="Basic and acidic residues" evidence="2">
    <location>
        <begin position="79"/>
        <end position="94"/>
    </location>
</feature>
<dbReference type="SUPFAM" id="SSF47370">
    <property type="entry name" value="Bromodomain"/>
    <property type="match status" value="1"/>
</dbReference>
<feature type="domain" description="SAND" evidence="3">
    <location>
        <begin position="94"/>
        <end position="173"/>
    </location>
</feature>
<dbReference type="InterPro" id="IPR036427">
    <property type="entry name" value="Bromodomain-like_sf"/>
</dbReference>
<evidence type="ECO:0000313" key="5">
    <source>
        <dbReference type="Proteomes" id="UP001205998"/>
    </source>
</evidence>
<comment type="caution">
    <text evidence="4">The sequence shown here is derived from an EMBL/GenBank/DDBJ whole genome shotgun (WGS) entry which is preliminary data.</text>
</comment>
<name>A0AAD5ASP1_SILAS</name>
<protein>
    <submittedName>
        <fullName evidence="4">Nuclear body protein SP140-like protein</fullName>
    </submittedName>
</protein>
<dbReference type="EMBL" id="MU551630">
    <property type="protein sequence ID" value="KAI5621766.1"/>
    <property type="molecule type" value="Genomic_DNA"/>
</dbReference>
<reference evidence="4" key="1">
    <citation type="submission" date="2018-07" db="EMBL/GenBank/DDBJ databases">
        <title>Comparative genomics of catfishes provides insights into carnivory and benthic adaptation.</title>
        <authorList>
            <person name="Zhang Y."/>
            <person name="Wang D."/>
            <person name="Peng Z."/>
            <person name="Zheng S."/>
            <person name="Shao F."/>
            <person name="Tao W."/>
        </authorList>
    </citation>
    <scope>NUCLEOTIDE SEQUENCE</scope>
    <source>
        <strain evidence="4">Chongqing</strain>
    </source>
</reference>
<dbReference type="PANTHER" id="PTHR46386:SF1">
    <property type="entry name" value="NUCLEAR BODY PROTEIN SP140-LIKE PROTEIN"/>
    <property type="match status" value="1"/>
</dbReference>
<dbReference type="PANTHER" id="PTHR46386">
    <property type="entry name" value="NUCLEAR BODY PROTEIN SP140"/>
    <property type="match status" value="1"/>
</dbReference>
<dbReference type="Proteomes" id="UP001205998">
    <property type="component" value="Unassembled WGS sequence"/>
</dbReference>
<dbReference type="InterPro" id="IPR043563">
    <property type="entry name" value="Sp110/Sp140/Sp140L-like"/>
</dbReference>
<dbReference type="InterPro" id="IPR000770">
    <property type="entry name" value="SAND_dom"/>
</dbReference>
<sequence length="231" mass="27051">MLHKYPFLHVLQSKLYARQFMVPNKPTVEEPTGREEKNAEQEERGTKRKKIVEIEEDDEPGPSLVSSSDHTKPIYHLEFSPEDKESIDEQQKDSENEDSVQDWLPVSCGSVSGKLYKTRFTGASTKSIRAEERWFTPEEFVKQGITLTDGHWERDILCNGKTLKHLVQLDQVKNKLQNNEYKTMKEFVQDINHIYKSSNRLAGMWFLYVREDLSLMVVKTQNQFLLQQKIQ</sequence>